<keyword evidence="3" id="KW-0677">Repeat</keyword>
<dbReference type="Gene3D" id="1.10.10.60">
    <property type="entry name" value="Homeodomain-like"/>
    <property type="match status" value="2"/>
</dbReference>
<dbReference type="InterPro" id="IPR017930">
    <property type="entry name" value="Myb_dom"/>
</dbReference>
<comment type="subcellular location">
    <subcellularLocation>
        <location evidence="1">Nucleus</location>
    </subcellularLocation>
</comment>
<keyword evidence="6" id="KW-0804">Transcription</keyword>
<keyword evidence="2" id="KW-0217">Developmental protein</keyword>
<dbReference type="AlphaFoldDB" id="A0A9D3ZG02"/>
<comment type="caution">
    <text evidence="10">The sequence shown here is derived from an EMBL/GenBank/DDBJ whole genome shotgun (WGS) entry which is preliminary data.</text>
</comment>
<dbReference type="PANTHER" id="PTHR47994">
    <property type="entry name" value="F14D16.11-RELATED"/>
    <property type="match status" value="1"/>
</dbReference>
<dbReference type="Proteomes" id="UP000828251">
    <property type="component" value="Unassembled WGS sequence"/>
</dbReference>
<evidence type="ECO:0000256" key="6">
    <source>
        <dbReference type="ARBA" id="ARBA00023163"/>
    </source>
</evidence>
<dbReference type="InterPro" id="IPR001005">
    <property type="entry name" value="SANT/Myb"/>
</dbReference>
<dbReference type="Pfam" id="PF00249">
    <property type="entry name" value="Myb_DNA-binding"/>
    <property type="match status" value="2"/>
</dbReference>
<feature type="domain" description="HTH myb-type" evidence="9">
    <location>
        <begin position="44"/>
        <end position="100"/>
    </location>
</feature>
<dbReference type="InterPro" id="IPR015495">
    <property type="entry name" value="Myb_TF_plants"/>
</dbReference>
<dbReference type="GO" id="GO:0048658">
    <property type="term" value="P:anther wall tapetum development"/>
    <property type="evidence" value="ECO:0007669"/>
    <property type="project" value="UniProtKB-ARBA"/>
</dbReference>
<evidence type="ECO:0000313" key="10">
    <source>
        <dbReference type="EMBL" id="KAH1031808.1"/>
    </source>
</evidence>
<dbReference type="FunFam" id="1.10.10.60:FF:000015">
    <property type="entry name" value="Transcription factor RAX3"/>
    <property type="match status" value="1"/>
</dbReference>
<dbReference type="GO" id="GO:0009555">
    <property type="term" value="P:pollen development"/>
    <property type="evidence" value="ECO:0007669"/>
    <property type="project" value="UniProtKB-ARBA"/>
</dbReference>
<dbReference type="FunFam" id="1.10.10.60:FF:000204">
    <property type="entry name" value="transcription factor MYB80"/>
    <property type="match status" value="1"/>
</dbReference>
<evidence type="ECO:0000313" key="11">
    <source>
        <dbReference type="Proteomes" id="UP000828251"/>
    </source>
</evidence>
<evidence type="ECO:0000256" key="5">
    <source>
        <dbReference type="ARBA" id="ARBA00023125"/>
    </source>
</evidence>
<name>A0A9D3ZG02_9ROSI</name>
<gene>
    <name evidence="10" type="ORF">J1N35_043982</name>
</gene>
<dbReference type="GO" id="GO:0005634">
    <property type="term" value="C:nucleus"/>
    <property type="evidence" value="ECO:0007669"/>
    <property type="project" value="UniProtKB-SubCell"/>
</dbReference>
<evidence type="ECO:0000256" key="3">
    <source>
        <dbReference type="ARBA" id="ARBA00022737"/>
    </source>
</evidence>
<evidence type="ECO:0000259" key="8">
    <source>
        <dbReference type="PROSITE" id="PS50090"/>
    </source>
</evidence>
<dbReference type="PROSITE" id="PS50090">
    <property type="entry name" value="MYB_LIKE"/>
    <property type="match status" value="2"/>
</dbReference>
<feature type="domain" description="Myb-like" evidence="8">
    <location>
        <begin position="44"/>
        <end position="96"/>
    </location>
</feature>
<evidence type="ECO:0000256" key="4">
    <source>
        <dbReference type="ARBA" id="ARBA00023015"/>
    </source>
</evidence>
<accession>A0A9D3ZG02</accession>
<feature type="domain" description="Myb-like" evidence="8">
    <location>
        <begin position="97"/>
        <end position="147"/>
    </location>
</feature>
<feature type="domain" description="HTH myb-type" evidence="9">
    <location>
        <begin position="101"/>
        <end position="151"/>
    </location>
</feature>
<sequence>MSYYDFGFQAPTIHDLPLRFSCSGTLRTTEEYQDKMVRPPCCDKLNVKKGLWTEEEDAKILAYVSKHGTGNWTAVPKKAGLRRCGKSCRLRWTNYLRPDLKRESFTPQEEELIIRLHAALGSRWSIIAQQLPGRTDNDVKNYWNTKLRKKLSEMGIDPVTHKPFSQVLADYGNIGGLLKSRTRIGSLNRDMKNSFMIKPEPHPPQPAIATEGFSNINNSRVMTTMASPGIEPIQENFFPSSNINQHAATCGSLDLLSQLQAIKLVTEASNYAGYQITSPQFPNQYTLSLSSPSSSSSTSSTCSTTAQEKAGLVFSWRDFLLEDAFLPYDHHPQGQDHIPEFESKDIAPQNHSGNGTSAEHIDDDKNIIINNNSRVLSGMDSELLSYGIQAPSSTESSFVAALLDQENEMFSEFANLLEDPCY</sequence>
<keyword evidence="4" id="KW-0805">Transcription regulation</keyword>
<dbReference type="CDD" id="cd00167">
    <property type="entry name" value="SANT"/>
    <property type="match status" value="2"/>
</dbReference>
<dbReference type="PROSITE" id="PS51294">
    <property type="entry name" value="HTH_MYB"/>
    <property type="match status" value="2"/>
</dbReference>
<dbReference type="SUPFAM" id="SSF46689">
    <property type="entry name" value="Homeodomain-like"/>
    <property type="match status" value="1"/>
</dbReference>
<keyword evidence="7" id="KW-0539">Nucleus</keyword>
<protein>
    <recommendedName>
        <fullName evidence="12">Transcription factor MYB35</fullName>
    </recommendedName>
</protein>
<evidence type="ECO:0000259" key="9">
    <source>
        <dbReference type="PROSITE" id="PS51294"/>
    </source>
</evidence>
<keyword evidence="11" id="KW-1185">Reference proteome</keyword>
<dbReference type="SMART" id="SM00717">
    <property type="entry name" value="SANT"/>
    <property type="match status" value="2"/>
</dbReference>
<dbReference type="OrthoDB" id="2143914at2759"/>
<dbReference type="InterPro" id="IPR009057">
    <property type="entry name" value="Homeodomain-like_sf"/>
</dbReference>
<dbReference type="GO" id="GO:0003677">
    <property type="term" value="F:DNA binding"/>
    <property type="evidence" value="ECO:0007669"/>
    <property type="project" value="UniProtKB-KW"/>
</dbReference>
<proteinExistence type="predicted"/>
<reference evidence="10 11" key="1">
    <citation type="journal article" date="2021" name="Plant Biotechnol. J.">
        <title>Multi-omics assisted identification of the key and species-specific regulatory components of drought-tolerant mechanisms in Gossypium stocksii.</title>
        <authorList>
            <person name="Yu D."/>
            <person name="Ke L."/>
            <person name="Zhang D."/>
            <person name="Wu Y."/>
            <person name="Sun Y."/>
            <person name="Mei J."/>
            <person name="Sun J."/>
            <person name="Sun Y."/>
        </authorList>
    </citation>
    <scope>NUCLEOTIDE SEQUENCE [LARGE SCALE GENOMIC DNA]</scope>
    <source>
        <strain evidence="11">cv. E1</strain>
        <tissue evidence="10">Leaf</tissue>
    </source>
</reference>
<organism evidence="10 11">
    <name type="scientific">Gossypium stocksii</name>
    <dbReference type="NCBI Taxonomy" id="47602"/>
    <lineage>
        <taxon>Eukaryota</taxon>
        <taxon>Viridiplantae</taxon>
        <taxon>Streptophyta</taxon>
        <taxon>Embryophyta</taxon>
        <taxon>Tracheophyta</taxon>
        <taxon>Spermatophyta</taxon>
        <taxon>Magnoliopsida</taxon>
        <taxon>eudicotyledons</taxon>
        <taxon>Gunneridae</taxon>
        <taxon>Pentapetalae</taxon>
        <taxon>rosids</taxon>
        <taxon>malvids</taxon>
        <taxon>Malvales</taxon>
        <taxon>Malvaceae</taxon>
        <taxon>Malvoideae</taxon>
        <taxon>Gossypium</taxon>
    </lineage>
</organism>
<evidence type="ECO:0000256" key="2">
    <source>
        <dbReference type="ARBA" id="ARBA00022473"/>
    </source>
</evidence>
<dbReference type="EMBL" id="JAIQCV010000013">
    <property type="protein sequence ID" value="KAH1031808.1"/>
    <property type="molecule type" value="Genomic_DNA"/>
</dbReference>
<keyword evidence="5" id="KW-0238">DNA-binding</keyword>
<evidence type="ECO:0000256" key="1">
    <source>
        <dbReference type="ARBA" id="ARBA00004123"/>
    </source>
</evidence>
<evidence type="ECO:0000256" key="7">
    <source>
        <dbReference type="ARBA" id="ARBA00023242"/>
    </source>
</evidence>
<evidence type="ECO:0008006" key="12">
    <source>
        <dbReference type="Google" id="ProtNLM"/>
    </source>
</evidence>
<dbReference type="PANTHER" id="PTHR47994:SF5">
    <property type="entry name" value="F14D16.11-RELATED"/>
    <property type="match status" value="1"/>
</dbReference>